<comment type="similarity">
    <text evidence="1">Belongs to the UPF0161 family.</text>
</comment>
<dbReference type="InterPro" id="IPR002696">
    <property type="entry name" value="Membr_insert_effic_factor_YidD"/>
</dbReference>
<protein>
    <recommendedName>
        <fullName evidence="1">Putative membrane protein insertion efficiency factor</fullName>
    </recommendedName>
</protein>
<reference evidence="2 3" key="1">
    <citation type="journal article" date="2016" name="Nat. Commun.">
        <title>Thousands of microbial genomes shed light on interconnected biogeochemical processes in an aquifer system.</title>
        <authorList>
            <person name="Anantharaman K."/>
            <person name="Brown C.T."/>
            <person name="Hug L.A."/>
            <person name="Sharon I."/>
            <person name="Castelle C.J."/>
            <person name="Probst A.J."/>
            <person name="Thomas B.C."/>
            <person name="Singh A."/>
            <person name="Wilkins M.J."/>
            <person name="Karaoz U."/>
            <person name="Brodie E.L."/>
            <person name="Williams K.H."/>
            <person name="Hubbard S.S."/>
            <person name="Banfield J.F."/>
        </authorList>
    </citation>
    <scope>NUCLEOTIDE SEQUENCE [LARGE SCALE GENOMIC DNA]</scope>
</reference>
<evidence type="ECO:0000256" key="1">
    <source>
        <dbReference type="HAMAP-Rule" id="MF_00386"/>
    </source>
</evidence>
<dbReference type="Pfam" id="PF01809">
    <property type="entry name" value="YidD"/>
    <property type="match status" value="1"/>
</dbReference>
<gene>
    <name evidence="2" type="ORF">A3C71_00355</name>
</gene>
<organism evidence="2 3">
    <name type="scientific">Candidatus Yanofskybacteria bacterium RIFCSPHIGHO2_02_FULL_43_15c</name>
    <dbReference type="NCBI Taxonomy" id="1802679"/>
    <lineage>
        <taxon>Bacteria</taxon>
        <taxon>Candidatus Yanofskyibacteriota</taxon>
    </lineage>
</organism>
<dbReference type="PANTHER" id="PTHR33383:SF1">
    <property type="entry name" value="MEMBRANE PROTEIN INSERTION EFFICIENCY FACTOR-RELATED"/>
    <property type="match status" value="1"/>
</dbReference>
<keyword evidence="1" id="KW-1003">Cell membrane</keyword>
<name>A0A1F8FIY0_9BACT</name>
<comment type="subcellular location">
    <subcellularLocation>
        <location evidence="1">Cell membrane</location>
        <topology evidence="1">Peripheral membrane protein</topology>
        <orientation evidence="1">Cytoplasmic side</orientation>
    </subcellularLocation>
</comment>
<dbReference type="Proteomes" id="UP000178197">
    <property type="component" value="Unassembled WGS sequence"/>
</dbReference>
<dbReference type="PANTHER" id="PTHR33383">
    <property type="entry name" value="MEMBRANE PROTEIN INSERTION EFFICIENCY FACTOR-RELATED"/>
    <property type="match status" value="1"/>
</dbReference>
<comment type="caution">
    <text evidence="2">The sequence shown here is derived from an EMBL/GenBank/DDBJ whole genome shotgun (WGS) entry which is preliminary data.</text>
</comment>
<evidence type="ECO:0000313" key="2">
    <source>
        <dbReference type="EMBL" id="OGN13053.1"/>
    </source>
</evidence>
<dbReference type="EMBL" id="MGJT01000010">
    <property type="protein sequence ID" value="OGN13053.1"/>
    <property type="molecule type" value="Genomic_DNA"/>
</dbReference>
<dbReference type="HAMAP" id="MF_00386">
    <property type="entry name" value="UPF0161_YidD"/>
    <property type="match status" value="1"/>
</dbReference>
<dbReference type="NCBIfam" id="TIGR00278">
    <property type="entry name" value="membrane protein insertion efficiency factor YidD"/>
    <property type="match status" value="1"/>
</dbReference>
<dbReference type="AlphaFoldDB" id="A0A1F8FIY0"/>
<accession>A0A1F8FIY0</accession>
<sequence length="76" mass="8777">MKKIILQFLRSYKKSFSPFLSSFSLIFPVACKFYPTCSEYSFEAVKKYGMVRGVFLTLKRILHCHPFSKGGVDIVN</sequence>
<dbReference type="SMART" id="SM01234">
    <property type="entry name" value="Haemolytic"/>
    <property type="match status" value="1"/>
</dbReference>
<dbReference type="GO" id="GO:0005886">
    <property type="term" value="C:plasma membrane"/>
    <property type="evidence" value="ECO:0007669"/>
    <property type="project" value="UniProtKB-SubCell"/>
</dbReference>
<comment type="function">
    <text evidence="1">Could be involved in insertion of integral membrane proteins into the membrane.</text>
</comment>
<keyword evidence="1" id="KW-0472">Membrane</keyword>
<proteinExistence type="inferred from homology"/>
<evidence type="ECO:0000313" key="3">
    <source>
        <dbReference type="Proteomes" id="UP000178197"/>
    </source>
</evidence>